<sequence>MPRHPRRPSSLQPSSYNTSPHKPRAFTLVELLVVIAIIGILVGLLLPAVQAAREAARRMSCSNNFKQIGLAVHNYHAAYKQLPTHLNGTRRLPPTGSWFSEYGDDCNMMMLSTFVGLTPFFEQQGLWDQISNPNSVDLTNPGVTRVPPWPAMGPTPTEEPNRVVIVNQSNNAYPPWMTEIPMLRCPSDPGVGLPAMGRTNYAACLGDGLHYTDNGPYWFNLRGDPKIEVHSNSNASLLASARGMFVPRVEKKFRDVLDGLSNTIMYGEIATDLGDRDIRTLAHSFAPGTFSGLRNDPTACRDDIDPDRPRFWDPSLTDVMAGNQGRGFRWASGMQPYTAINTILPPNSETCMSLEDTTPGVLSASSRHPGGAHLLMGDGAVIFVTDSIEAGDPSNGTVVYNGTGNRSPGAASPYGLWGALGTRANREVIQEQLNQ</sequence>
<evidence type="ECO:0000313" key="3">
    <source>
        <dbReference type="EMBL" id="QDV85095.1"/>
    </source>
</evidence>
<dbReference type="RefSeq" id="WP_145214285.1">
    <property type="nucleotide sequence ID" value="NZ_CP036432.1"/>
</dbReference>
<evidence type="ECO:0000256" key="1">
    <source>
        <dbReference type="SAM" id="Phobius"/>
    </source>
</evidence>
<dbReference type="InterPro" id="IPR012902">
    <property type="entry name" value="N_methyl_site"/>
</dbReference>
<reference evidence="3 4" key="1">
    <citation type="submission" date="2019-02" db="EMBL/GenBank/DDBJ databases">
        <title>Deep-cultivation of Planctomycetes and their phenomic and genomic characterization uncovers novel biology.</title>
        <authorList>
            <person name="Wiegand S."/>
            <person name="Jogler M."/>
            <person name="Boedeker C."/>
            <person name="Pinto D."/>
            <person name="Vollmers J."/>
            <person name="Rivas-Marin E."/>
            <person name="Kohn T."/>
            <person name="Peeters S.H."/>
            <person name="Heuer A."/>
            <person name="Rast P."/>
            <person name="Oberbeckmann S."/>
            <person name="Bunk B."/>
            <person name="Jeske O."/>
            <person name="Meyerdierks A."/>
            <person name="Storesund J.E."/>
            <person name="Kallscheuer N."/>
            <person name="Luecker S."/>
            <person name="Lage O.M."/>
            <person name="Pohl T."/>
            <person name="Merkel B.J."/>
            <person name="Hornburger P."/>
            <person name="Mueller R.-W."/>
            <person name="Bruemmer F."/>
            <person name="Labrenz M."/>
            <person name="Spormann A.M."/>
            <person name="Op den Camp H."/>
            <person name="Overmann J."/>
            <person name="Amann R."/>
            <person name="Jetten M.S.M."/>
            <person name="Mascher T."/>
            <person name="Medema M.H."/>
            <person name="Devos D.P."/>
            <person name="Kaster A.-K."/>
            <person name="Ovreas L."/>
            <person name="Rohde M."/>
            <person name="Galperin M.Y."/>
            <person name="Jogler C."/>
        </authorList>
    </citation>
    <scope>NUCLEOTIDE SEQUENCE [LARGE SCALE GENOMIC DNA]</scope>
    <source>
        <strain evidence="3 4">TBK1r</strain>
    </source>
</reference>
<evidence type="ECO:0000313" key="4">
    <source>
        <dbReference type="Proteomes" id="UP000318081"/>
    </source>
</evidence>
<organism evidence="3 4">
    <name type="scientific">Stieleria magnilauensis</name>
    <dbReference type="NCBI Taxonomy" id="2527963"/>
    <lineage>
        <taxon>Bacteria</taxon>
        <taxon>Pseudomonadati</taxon>
        <taxon>Planctomycetota</taxon>
        <taxon>Planctomycetia</taxon>
        <taxon>Pirellulales</taxon>
        <taxon>Pirellulaceae</taxon>
        <taxon>Stieleria</taxon>
    </lineage>
</organism>
<keyword evidence="1" id="KW-0812">Transmembrane</keyword>
<name>A0ABX5XSV7_9BACT</name>
<evidence type="ECO:0000259" key="2">
    <source>
        <dbReference type="Pfam" id="PF07596"/>
    </source>
</evidence>
<dbReference type="Pfam" id="PF07596">
    <property type="entry name" value="SBP_bac_10"/>
    <property type="match status" value="1"/>
</dbReference>
<dbReference type="NCBIfam" id="TIGR04294">
    <property type="entry name" value="pre_pil_HX9DG"/>
    <property type="match status" value="1"/>
</dbReference>
<dbReference type="InterPro" id="IPR011453">
    <property type="entry name" value="DUF1559"/>
</dbReference>
<keyword evidence="1" id="KW-0472">Membrane</keyword>
<dbReference type="PANTHER" id="PTHR30093">
    <property type="entry name" value="GENERAL SECRETION PATHWAY PROTEIN G"/>
    <property type="match status" value="1"/>
</dbReference>
<proteinExistence type="predicted"/>
<feature type="transmembrane region" description="Helical" evidence="1">
    <location>
        <begin position="25"/>
        <end position="49"/>
    </location>
</feature>
<dbReference type="InterPro" id="IPR027558">
    <property type="entry name" value="Pre_pil_HX9DG_C"/>
</dbReference>
<protein>
    <recommendedName>
        <fullName evidence="2">DUF1559 domain-containing protein</fullName>
    </recommendedName>
</protein>
<dbReference type="Proteomes" id="UP000318081">
    <property type="component" value="Chromosome"/>
</dbReference>
<dbReference type="EMBL" id="CP036432">
    <property type="protein sequence ID" value="QDV85095.1"/>
    <property type="molecule type" value="Genomic_DNA"/>
</dbReference>
<keyword evidence="4" id="KW-1185">Reference proteome</keyword>
<dbReference type="InterPro" id="IPR045584">
    <property type="entry name" value="Pilin-like"/>
</dbReference>
<keyword evidence="1" id="KW-1133">Transmembrane helix</keyword>
<feature type="domain" description="DUF1559" evidence="2">
    <location>
        <begin position="50"/>
        <end position="390"/>
    </location>
</feature>
<dbReference type="PANTHER" id="PTHR30093:SF2">
    <property type="entry name" value="TYPE II SECRETION SYSTEM PROTEIN H"/>
    <property type="match status" value="1"/>
</dbReference>
<dbReference type="SUPFAM" id="SSF54523">
    <property type="entry name" value="Pili subunits"/>
    <property type="match status" value="1"/>
</dbReference>
<dbReference type="Pfam" id="PF07963">
    <property type="entry name" value="N_methyl"/>
    <property type="match status" value="1"/>
</dbReference>
<accession>A0ABX5XSV7</accession>
<gene>
    <name evidence="3" type="ORF">TBK1r_40490</name>
</gene>
<dbReference type="Gene3D" id="3.30.700.10">
    <property type="entry name" value="Glycoprotein, Type 4 Pilin"/>
    <property type="match status" value="1"/>
</dbReference>
<dbReference type="NCBIfam" id="TIGR02532">
    <property type="entry name" value="IV_pilin_GFxxxE"/>
    <property type="match status" value="1"/>
</dbReference>